<dbReference type="EMBL" id="CAJPVI010000145">
    <property type="protein sequence ID" value="CAG2161386.1"/>
    <property type="molecule type" value="Genomic_DNA"/>
</dbReference>
<dbReference type="Gene3D" id="3.40.47.10">
    <property type="match status" value="1"/>
</dbReference>
<evidence type="ECO:0000313" key="3">
    <source>
        <dbReference type="Proteomes" id="UP000672657"/>
    </source>
</evidence>
<reference evidence="2 3" key="1">
    <citation type="submission" date="2021-03" db="EMBL/GenBank/DDBJ databases">
        <authorList>
            <person name="Peeters C."/>
        </authorList>
    </citation>
    <scope>NUCLEOTIDE SEQUENCE [LARGE SCALE GENOMIC DNA]</scope>
    <source>
        <strain evidence="2 3">LMG 26411</strain>
    </source>
</reference>
<accession>A0ABN7QEE6</accession>
<evidence type="ECO:0000313" key="2">
    <source>
        <dbReference type="EMBL" id="CAG2161386.1"/>
    </source>
</evidence>
<dbReference type="Proteomes" id="UP000672657">
    <property type="component" value="Unassembled WGS sequence"/>
</dbReference>
<dbReference type="InterPro" id="IPR055140">
    <property type="entry name" value="Thiolase_C_2"/>
</dbReference>
<dbReference type="InterPro" id="IPR016039">
    <property type="entry name" value="Thiolase-like"/>
</dbReference>
<protein>
    <recommendedName>
        <fullName evidence="1">Thiolase C-terminal domain-containing protein</fullName>
    </recommendedName>
</protein>
<feature type="domain" description="Thiolase C-terminal" evidence="1">
    <location>
        <begin position="280"/>
        <end position="393"/>
    </location>
</feature>
<proteinExistence type="predicted"/>
<organism evidence="2 3">
    <name type="scientific">Cupriavidus numazuensis</name>
    <dbReference type="NCBI Taxonomy" id="221992"/>
    <lineage>
        <taxon>Bacteria</taxon>
        <taxon>Pseudomonadati</taxon>
        <taxon>Pseudomonadota</taxon>
        <taxon>Betaproteobacteria</taxon>
        <taxon>Burkholderiales</taxon>
        <taxon>Burkholderiaceae</taxon>
        <taxon>Cupriavidus</taxon>
    </lineage>
</organism>
<gene>
    <name evidence="2" type="ORF">LMG26411_08203</name>
</gene>
<sequence length="395" mass="41434">MGMGGLNSTAIAGVGYTDYSRNSGRSVERLALEAIHAAAADAGIAVSEIDGLVTYGLCDTSYTGVLATGLGLKELNYFADYSAGGNVACAAVIQAAMAVATGQAKCVVAYRALNGASGIRYGGSGWSELMSTTSLLSDAEPQFLDTCGITMPAQHYAMLARRHMAKYGTTNEDLAAVAMACREHAAKNPRAQMRKPMNLADYEASPWIAEPFRLLDCCLQSDGACAVLVTSWDRAKDLRQRPVRILSGAVGGSPRARGVMWTNFAGEHAECFATELADGLFQRAGVTRGDMDFAQLYDCFTYSVLAQLEDFGFCKKGESGAFFREGRAGLQGQLPINTGGGLLSEAYIHGLNCVVEAVDQLRGNAGDRQVSDAELGLVTAGGAAHSGSALILGAQ</sequence>
<dbReference type="PANTHER" id="PTHR42870:SF1">
    <property type="entry name" value="NON-SPECIFIC LIPID-TRANSFER PROTEIN-LIKE 2"/>
    <property type="match status" value="1"/>
</dbReference>
<dbReference type="PANTHER" id="PTHR42870">
    <property type="entry name" value="ACETYL-COA C-ACETYLTRANSFERASE"/>
    <property type="match status" value="1"/>
</dbReference>
<comment type="caution">
    <text evidence="2">The sequence shown here is derived from an EMBL/GenBank/DDBJ whole genome shotgun (WGS) entry which is preliminary data.</text>
</comment>
<name>A0ABN7QEE6_9BURK</name>
<keyword evidence="3" id="KW-1185">Reference proteome</keyword>
<dbReference type="SUPFAM" id="SSF53901">
    <property type="entry name" value="Thiolase-like"/>
    <property type="match status" value="2"/>
</dbReference>
<evidence type="ECO:0000259" key="1">
    <source>
        <dbReference type="Pfam" id="PF22691"/>
    </source>
</evidence>
<dbReference type="Pfam" id="PF22691">
    <property type="entry name" value="Thiolase_C_1"/>
    <property type="match status" value="1"/>
</dbReference>
<dbReference type="PIRSF" id="PIRSF000429">
    <property type="entry name" value="Ac-CoA_Ac_transf"/>
    <property type="match status" value="1"/>
</dbReference>
<dbReference type="CDD" id="cd00829">
    <property type="entry name" value="SCP-x_thiolase"/>
    <property type="match status" value="1"/>
</dbReference>
<dbReference type="InterPro" id="IPR002155">
    <property type="entry name" value="Thiolase"/>
</dbReference>